<dbReference type="Gene3D" id="3.20.20.140">
    <property type="entry name" value="Metal-dependent hydrolases"/>
    <property type="match status" value="1"/>
</dbReference>
<accession>A0A1I4Q7C4</accession>
<dbReference type="EMBL" id="FOTR01000015">
    <property type="protein sequence ID" value="SFM35954.1"/>
    <property type="molecule type" value="Genomic_DNA"/>
</dbReference>
<evidence type="ECO:0000313" key="2">
    <source>
        <dbReference type="Proteomes" id="UP000198565"/>
    </source>
</evidence>
<gene>
    <name evidence="1" type="ORF">SAMN04487943_1154</name>
</gene>
<keyword evidence="2" id="KW-1185">Reference proteome</keyword>
<dbReference type="RefSeq" id="WP_091485628.1">
    <property type="nucleotide sequence ID" value="NZ_FOTR01000015.1"/>
</dbReference>
<dbReference type="PROSITE" id="PS51365">
    <property type="entry name" value="RENAL_DIPEPTIDASE_2"/>
    <property type="match status" value="1"/>
</dbReference>
<protein>
    <submittedName>
        <fullName evidence="1">Membrane dipeptidase</fullName>
    </submittedName>
</protein>
<dbReference type="GO" id="GO:0006508">
    <property type="term" value="P:proteolysis"/>
    <property type="evidence" value="ECO:0007669"/>
    <property type="project" value="InterPro"/>
</dbReference>
<dbReference type="Proteomes" id="UP000198565">
    <property type="component" value="Unassembled WGS sequence"/>
</dbReference>
<dbReference type="STRING" id="334253.SAMN04487943_1154"/>
<reference evidence="2" key="1">
    <citation type="submission" date="2016-10" db="EMBL/GenBank/DDBJ databases">
        <authorList>
            <person name="Varghese N."/>
            <person name="Submissions S."/>
        </authorList>
    </citation>
    <scope>NUCLEOTIDE SEQUENCE [LARGE SCALE GENOMIC DNA]</scope>
    <source>
        <strain evidence="2">CGMCC 1.4250</strain>
    </source>
</reference>
<dbReference type="GO" id="GO:0070573">
    <property type="term" value="F:metallodipeptidase activity"/>
    <property type="evidence" value="ECO:0007669"/>
    <property type="project" value="InterPro"/>
</dbReference>
<dbReference type="SUPFAM" id="SSF51556">
    <property type="entry name" value="Metallo-dependent hydrolases"/>
    <property type="match status" value="1"/>
</dbReference>
<sequence>MIIDCHCDALNKMWSHHIDFDDNSVLDVNYQKWMDSPVKVQCFAIYVPENIPTESKFAAALHMVDLFFEKIIKPFSNIRFIQTKEEIESLKPNERGAILTLEGLDCIGAELYKLRILLRLGVKMIGMSWNQANLAVDGIGEPRGSGLSSLGRKVIQLANQQKVWIDLAHISEQGFDEAVELSDYLIVSHANSRSVCGHSRNLNEQQVRKIIDNNGLIGITFVAYFVTINNNATVNDLFRHISYFLSAGGENHLVFGSDFDGTDQFVENLSSINQYSFLQAALKRRYSASVIQNISYQNFIKHFPD</sequence>
<dbReference type="PANTHER" id="PTHR10443:SF12">
    <property type="entry name" value="DIPEPTIDASE"/>
    <property type="match status" value="1"/>
</dbReference>
<name>A0A1I4Q7C4_9BACI</name>
<proteinExistence type="predicted"/>
<dbReference type="Pfam" id="PF01244">
    <property type="entry name" value="Peptidase_M19"/>
    <property type="match status" value="1"/>
</dbReference>
<dbReference type="InterPro" id="IPR032466">
    <property type="entry name" value="Metal_Hydrolase"/>
</dbReference>
<dbReference type="AlphaFoldDB" id="A0A1I4Q7C4"/>
<dbReference type="OrthoDB" id="9804920at2"/>
<dbReference type="PANTHER" id="PTHR10443">
    <property type="entry name" value="MICROSOMAL DIPEPTIDASE"/>
    <property type="match status" value="1"/>
</dbReference>
<organism evidence="1 2">
    <name type="scientific">Gracilibacillus orientalis</name>
    <dbReference type="NCBI Taxonomy" id="334253"/>
    <lineage>
        <taxon>Bacteria</taxon>
        <taxon>Bacillati</taxon>
        <taxon>Bacillota</taxon>
        <taxon>Bacilli</taxon>
        <taxon>Bacillales</taxon>
        <taxon>Bacillaceae</taxon>
        <taxon>Gracilibacillus</taxon>
    </lineage>
</organism>
<evidence type="ECO:0000313" key="1">
    <source>
        <dbReference type="EMBL" id="SFM35954.1"/>
    </source>
</evidence>
<dbReference type="InterPro" id="IPR008257">
    <property type="entry name" value="Pept_M19"/>
</dbReference>